<dbReference type="PANTHER" id="PTHR39337">
    <property type="entry name" value="BLR5642 PROTEIN"/>
    <property type="match status" value="1"/>
</dbReference>
<dbReference type="RefSeq" id="WP_133106372.1">
    <property type="nucleotide sequence ID" value="NZ_SMNA01000002.1"/>
</dbReference>
<dbReference type="PANTHER" id="PTHR39337:SF1">
    <property type="entry name" value="BLR5642 PROTEIN"/>
    <property type="match status" value="1"/>
</dbReference>
<dbReference type="EMBL" id="SMNA01000002">
    <property type="protein sequence ID" value="TDE97446.1"/>
    <property type="molecule type" value="Genomic_DNA"/>
</dbReference>
<dbReference type="InterPro" id="IPR007438">
    <property type="entry name" value="DUF488"/>
</dbReference>
<evidence type="ECO:0000313" key="2">
    <source>
        <dbReference type="Proteomes" id="UP000504882"/>
    </source>
</evidence>
<evidence type="ECO:0000313" key="1">
    <source>
        <dbReference type="EMBL" id="TDE97446.1"/>
    </source>
</evidence>
<dbReference type="InterPro" id="IPR014519">
    <property type="entry name" value="UCP024492"/>
</dbReference>
<sequence>MVPLLLTFGHGRLDAEGLAGLLRGAGIERVVDVRRFPGSRANPAAARGAVEELATGLGIGYRWDERLGGRRSLTAPEDVASMDPWWQVAAFRAYAGWTRSPEFRAAVADLLRDCDAQVTAVMCSEAVWWRCHRRIIADVLTLAHATDVRHVLHSGEQSAHPVSAGARRCGDNLYWDRTD</sequence>
<dbReference type="PIRSF" id="PIRSF024492">
    <property type="entry name" value="UCP024492"/>
    <property type="match status" value="1"/>
</dbReference>
<proteinExistence type="predicted"/>
<comment type="caution">
    <text evidence="1">The sequence shown here is derived from an EMBL/GenBank/DDBJ whole genome shotgun (WGS) entry which is preliminary data.</text>
</comment>
<dbReference type="Proteomes" id="UP000504882">
    <property type="component" value="Unassembled WGS sequence"/>
</dbReference>
<reference evidence="1 2" key="1">
    <citation type="submission" date="2019-03" db="EMBL/GenBank/DDBJ databases">
        <title>Genomic features of bacteria from cold environments.</title>
        <authorList>
            <person name="Shen L."/>
        </authorList>
    </citation>
    <scope>NUCLEOTIDE SEQUENCE [LARGE SCALE GENOMIC DNA]</scope>
    <source>
        <strain evidence="2">T3246-1</strain>
    </source>
</reference>
<name>A0ABY2E7B1_9MICO</name>
<organism evidence="1 2">
    <name type="scientific">Occultella glacieicola</name>
    <dbReference type="NCBI Taxonomy" id="2518684"/>
    <lineage>
        <taxon>Bacteria</taxon>
        <taxon>Bacillati</taxon>
        <taxon>Actinomycetota</taxon>
        <taxon>Actinomycetes</taxon>
        <taxon>Micrococcales</taxon>
        <taxon>Ruaniaceae</taxon>
        <taxon>Occultella</taxon>
    </lineage>
</organism>
<keyword evidence="2" id="KW-1185">Reference proteome</keyword>
<gene>
    <name evidence="1" type="ORF">EXU48_04440</name>
</gene>
<protein>
    <submittedName>
        <fullName evidence="1">DUF488 domain-containing protein</fullName>
    </submittedName>
</protein>
<dbReference type="Pfam" id="PF04343">
    <property type="entry name" value="DUF488"/>
    <property type="match status" value="1"/>
</dbReference>
<accession>A0ABY2E7B1</accession>